<evidence type="ECO:0000259" key="3">
    <source>
        <dbReference type="Pfam" id="PF12850"/>
    </source>
</evidence>
<accession>A0A4R2KTF8</accession>
<dbReference type="GO" id="GO:0016791">
    <property type="term" value="F:phosphatase activity"/>
    <property type="evidence" value="ECO:0007669"/>
    <property type="project" value="TreeGrafter"/>
</dbReference>
<dbReference type="PANTHER" id="PTHR42850">
    <property type="entry name" value="METALLOPHOSPHOESTERASE"/>
    <property type="match status" value="1"/>
</dbReference>
<proteinExistence type="inferred from homology"/>
<dbReference type="InterPro" id="IPR024654">
    <property type="entry name" value="Calcineurin-like_PHP_lpxH"/>
</dbReference>
<dbReference type="GO" id="GO:0005737">
    <property type="term" value="C:cytoplasm"/>
    <property type="evidence" value="ECO:0007669"/>
    <property type="project" value="TreeGrafter"/>
</dbReference>
<evidence type="ECO:0000256" key="2">
    <source>
        <dbReference type="RuleBase" id="RU362039"/>
    </source>
</evidence>
<evidence type="ECO:0000313" key="4">
    <source>
        <dbReference type="EMBL" id="TCO74359.1"/>
    </source>
</evidence>
<evidence type="ECO:0000313" key="5">
    <source>
        <dbReference type="Proteomes" id="UP000294919"/>
    </source>
</evidence>
<dbReference type="EC" id="3.1.4.-" evidence="2"/>
<protein>
    <recommendedName>
        <fullName evidence="2">Phosphoesterase</fullName>
        <ecNumber evidence="2">3.1.4.-</ecNumber>
    </recommendedName>
</protein>
<evidence type="ECO:0000256" key="1">
    <source>
        <dbReference type="ARBA" id="ARBA00008950"/>
    </source>
</evidence>
<feature type="domain" description="Calcineurin-like phosphoesterase" evidence="3">
    <location>
        <begin position="1"/>
        <end position="198"/>
    </location>
</feature>
<dbReference type="GO" id="GO:0046872">
    <property type="term" value="F:metal ion binding"/>
    <property type="evidence" value="ECO:0007669"/>
    <property type="project" value="UniProtKB-KW"/>
</dbReference>
<dbReference type="Gene3D" id="3.60.21.10">
    <property type="match status" value="1"/>
</dbReference>
<dbReference type="NCBIfam" id="TIGR00040">
    <property type="entry name" value="yfcE"/>
    <property type="match status" value="1"/>
</dbReference>
<dbReference type="InterPro" id="IPR050126">
    <property type="entry name" value="Ap4A_hydrolase"/>
</dbReference>
<dbReference type="PANTHER" id="PTHR42850:SF2">
    <property type="entry name" value="BLL5683 PROTEIN"/>
    <property type="match status" value="1"/>
</dbReference>
<keyword evidence="5" id="KW-1185">Reference proteome</keyword>
<dbReference type="Pfam" id="PF12850">
    <property type="entry name" value="Metallophos_2"/>
    <property type="match status" value="1"/>
</dbReference>
<dbReference type="Proteomes" id="UP000294919">
    <property type="component" value="Unassembled WGS sequence"/>
</dbReference>
<comment type="cofactor">
    <cofactor evidence="2">
        <name>a divalent metal cation</name>
        <dbReference type="ChEBI" id="CHEBI:60240"/>
    </cofactor>
</comment>
<name>A0A4R2KTF8_9FIRM</name>
<gene>
    <name evidence="4" type="ORF">EV214_1132</name>
</gene>
<dbReference type="RefSeq" id="WP_132245432.1">
    <property type="nucleotide sequence ID" value="NZ_SLWV01000013.1"/>
</dbReference>
<dbReference type="EMBL" id="SLWV01000013">
    <property type="protein sequence ID" value="TCO74359.1"/>
    <property type="molecule type" value="Genomic_DNA"/>
</dbReference>
<dbReference type="OrthoDB" id="9800565at2"/>
<dbReference type="SUPFAM" id="SSF56300">
    <property type="entry name" value="Metallo-dependent phosphatases"/>
    <property type="match status" value="1"/>
</dbReference>
<dbReference type="InterPro" id="IPR011152">
    <property type="entry name" value="Pesterase_MJ0912"/>
</dbReference>
<comment type="caution">
    <text evidence="4">The sequence shown here is derived from an EMBL/GenBank/DDBJ whole genome shotgun (WGS) entry which is preliminary data.</text>
</comment>
<dbReference type="AlphaFoldDB" id="A0A4R2KTF8"/>
<organism evidence="4 5">
    <name type="scientific">Marinisporobacter balticus</name>
    <dbReference type="NCBI Taxonomy" id="2018667"/>
    <lineage>
        <taxon>Bacteria</taxon>
        <taxon>Bacillati</taxon>
        <taxon>Bacillota</taxon>
        <taxon>Clostridia</taxon>
        <taxon>Peptostreptococcales</taxon>
        <taxon>Thermotaleaceae</taxon>
        <taxon>Marinisporobacter</taxon>
    </lineage>
</organism>
<dbReference type="InterPro" id="IPR029052">
    <property type="entry name" value="Metallo-depent_PP-like"/>
</dbReference>
<sequence>MKIAIITDIHSNIFALEAVLKDIEDKGIENIYCLGDLVGYGPFPNEVINRIREKHIPTVQGNYDQSVGEELFACGCDYKDDKAMEIGAKSLYWSQENTTEENKKWLKELPEKIEFEDEGQKILLVHGSPRKNNEYLYEESKELEEISGMINADIMVCGHTHKPFHKQVAGIHMINAGSAGKPKHGNPKATYMIIDVNANDIKTEIVEVQYDYEKMAKAIEDSEIPSEFAEKIRKGIA</sequence>
<keyword evidence="2" id="KW-0479">Metal-binding</keyword>
<reference evidence="4 5" key="1">
    <citation type="submission" date="2019-03" db="EMBL/GenBank/DDBJ databases">
        <title>Genomic Encyclopedia of Type Strains, Phase IV (KMG-IV): sequencing the most valuable type-strain genomes for metagenomic binning, comparative biology and taxonomic classification.</title>
        <authorList>
            <person name="Goeker M."/>
        </authorList>
    </citation>
    <scope>NUCLEOTIDE SEQUENCE [LARGE SCALE GENOMIC DNA]</scope>
    <source>
        <strain evidence="4 5">DSM 102940</strain>
    </source>
</reference>
<dbReference type="PIRSF" id="PIRSF000883">
    <property type="entry name" value="Pesterase_MJ0912"/>
    <property type="match status" value="1"/>
</dbReference>
<dbReference type="InterPro" id="IPR000979">
    <property type="entry name" value="Phosphodiesterase_MJ0936/Vps29"/>
</dbReference>
<comment type="similarity">
    <text evidence="1 2">Belongs to the metallophosphoesterase superfamily. YfcE family.</text>
</comment>